<protein>
    <submittedName>
        <fullName evidence="1">Uncharacterized protein</fullName>
    </submittedName>
</protein>
<proteinExistence type="predicted"/>
<gene>
    <name evidence="1" type="ORF">HIO71_18165</name>
</gene>
<sequence>MTLENKSYSENFLNILIEILKIKKLDFTEENVNDINDSIYILQHRITSEYHTINVDIEDNLINSQDISLETEHFVKKTLRIFEQIHDYLNENSQLSENGQNPNLIFNGFDEHDDIEEYFGAVDYAEYIINYKKKFIIFKDIFREGTSSDTNRYIETLKFFENKDVNTDSIIDFIKQR</sequence>
<dbReference type="Proteomes" id="UP000548067">
    <property type="component" value="Unassembled WGS sequence"/>
</dbReference>
<evidence type="ECO:0000313" key="1">
    <source>
        <dbReference type="EMBL" id="NMR36108.1"/>
    </source>
</evidence>
<organism evidence="1 2">
    <name type="scientific">Chryseobacterium aquaticum</name>
    <dbReference type="NCBI Taxonomy" id="452084"/>
    <lineage>
        <taxon>Bacteria</taxon>
        <taxon>Pseudomonadati</taxon>
        <taxon>Bacteroidota</taxon>
        <taxon>Flavobacteriia</taxon>
        <taxon>Flavobacteriales</taxon>
        <taxon>Weeksellaceae</taxon>
        <taxon>Chryseobacterium group</taxon>
        <taxon>Chryseobacterium</taxon>
    </lineage>
</organism>
<name>A0A848NBI1_9FLAO</name>
<dbReference type="RefSeq" id="WP_169322516.1">
    <property type="nucleotide sequence ID" value="NZ_JABCJF010000017.1"/>
</dbReference>
<reference evidence="1 2" key="1">
    <citation type="submission" date="2020-04" db="EMBL/GenBank/DDBJ databases">
        <title>Genome analysis and antimicrobial resistance characteristics of Chryseobacterium aquaticum isolated from farmed salmonids.</title>
        <authorList>
            <person name="Saticioglu I.B."/>
            <person name="Duman M."/>
            <person name="Altun S."/>
        </authorList>
    </citation>
    <scope>NUCLEOTIDE SEQUENCE [LARGE SCALE GENOMIC DNA]</scope>
    <source>
        <strain evidence="1 2">C-174</strain>
    </source>
</reference>
<dbReference type="EMBL" id="JABCJF010000017">
    <property type="protein sequence ID" value="NMR36108.1"/>
    <property type="molecule type" value="Genomic_DNA"/>
</dbReference>
<comment type="caution">
    <text evidence="1">The sequence shown here is derived from an EMBL/GenBank/DDBJ whole genome shotgun (WGS) entry which is preliminary data.</text>
</comment>
<dbReference type="AlphaFoldDB" id="A0A848NBI1"/>
<evidence type="ECO:0000313" key="2">
    <source>
        <dbReference type="Proteomes" id="UP000548067"/>
    </source>
</evidence>
<accession>A0A848NBI1</accession>